<comment type="caution">
    <text evidence="1">The sequence shown here is derived from an EMBL/GenBank/DDBJ whole genome shotgun (WGS) entry which is preliminary data.</text>
</comment>
<keyword evidence="2" id="KW-1185">Reference proteome</keyword>
<dbReference type="AlphaFoldDB" id="A0A9X2X5A5"/>
<proteinExistence type="predicted"/>
<gene>
    <name evidence="1" type="ORF">KZO87_15425</name>
</gene>
<name>A0A9X2X5A5_9GAMM</name>
<dbReference type="RefSeq" id="WP_247640662.1">
    <property type="nucleotide sequence ID" value="NZ_JAHXCZ010000007.1"/>
</dbReference>
<evidence type="ECO:0000313" key="1">
    <source>
        <dbReference type="EMBL" id="MCT8506768.1"/>
    </source>
</evidence>
<reference evidence="1" key="2">
    <citation type="journal article" date="2022" name="Syst. Appl. Microbiol.">
        <title>Chromohalobacter moromii sp. nov., a moderately halophilic bacterium isolated from lupine-based moromi fermentation.</title>
        <authorList>
            <person name="Lulf R.H."/>
            <person name="Hilgarth M."/>
            <person name="Ehrmann M.A."/>
        </authorList>
    </citation>
    <scope>NUCLEOTIDE SEQUENCE</scope>
    <source>
        <strain evidence="1">TMW 2.2304</strain>
    </source>
</reference>
<dbReference type="EMBL" id="JAHXDE010000007">
    <property type="protein sequence ID" value="MCT8506768.1"/>
    <property type="molecule type" value="Genomic_DNA"/>
</dbReference>
<evidence type="ECO:0000313" key="2">
    <source>
        <dbReference type="Proteomes" id="UP001145353"/>
    </source>
</evidence>
<reference evidence="1" key="1">
    <citation type="submission" date="2021-07" db="EMBL/GenBank/DDBJ databases">
        <authorList>
            <person name="Luelf R.H."/>
        </authorList>
    </citation>
    <scope>NUCLEOTIDE SEQUENCE</scope>
    <source>
        <strain evidence="1">TMW 2.2304</strain>
    </source>
</reference>
<accession>A0A9X2X5A5</accession>
<protein>
    <submittedName>
        <fullName evidence="1">Uncharacterized protein</fullName>
    </submittedName>
</protein>
<sequence>MLVMVKAKSIAGAFSFLASMDITIAEDIMPTTMPSPSSVMLSMKLNRKELWCCAKRLCMVPFIPVNQLVVLTINDSIKKSEKHVAESIKKDLGDLDELPDTAIVFFILKLRLEVLRGFVSIMLREA</sequence>
<dbReference type="Proteomes" id="UP001145353">
    <property type="component" value="Unassembled WGS sequence"/>
</dbReference>
<organism evidence="1 2">
    <name type="scientific">Chromohalobacter moromii</name>
    <dbReference type="NCBI Taxonomy" id="2860329"/>
    <lineage>
        <taxon>Bacteria</taxon>
        <taxon>Pseudomonadati</taxon>
        <taxon>Pseudomonadota</taxon>
        <taxon>Gammaproteobacteria</taxon>
        <taxon>Oceanospirillales</taxon>
        <taxon>Halomonadaceae</taxon>
        <taxon>Chromohalobacter</taxon>
    </lineage>
</organism>